<gene>
    <name evidence="1" type="ORF">M513_13037</name>
</gene>
<evidence type="ECO:0000313" key="1">
    <source>
        <dbReference type="EMBL" id="KFD46103.1"/>
    </source>
</evidence>
<dbReference type="Proteomes" id="UP000030764">
    <property type="component" value="Unassembled WGS sequence"/>
</dbReference>
<keyword evidence="2" id="KW-1185">Reference proteome</keyword>
<accession>A0A085LMA7</accession>
<dbReference type="AlphaFoldDB" id="A0A085LMA7"/>
<evidence type="ECO:0000313" key="2">
    <source>
        <dbReference type="Proteomes" id="UP000030764"/>
    </source>
</evidence>
<name>A0A085LMA7_9BILA</name>
<sequence length="121" mass="14164">MTLLPLPSFLFPFSFLSFVSFLFSSLRTPLCPILVLAFCSFRFFLPIDFLLQCPLYQPSTPWKGTNFRDKKILYKNRTNMNVDKYYMAEDTELDSTTTTDRRQKTGIIQNGHFKNPLYTPP</sequence>
<protein>
    <submittedName>
        <fullName evidence="1">Uncharacterized protein</fullName>
    </submittedName>
</protein>
<proteinExistence type="predicted"/>
<dbReference type="EMBL" id="KL363394">
    <property type="protein sequence ID" value="KFD46103.1"/>
    <property type="molecule type" value="Genomic_DNA"/>
</dbReference>
<reference evidence="1 2" key="1">
    <citation type="journal article" date="2014" name="Nat. Genet.">
        <title>Genome and transcriptome of the porcine whipworm Trichuris suis.</title>
        <authorList>
            <person name="Jex A.R."/>
            <person name="Nejsum P."/>
            <person name="Schwarz E.M."/>
            <person name="Hu L."/>
            <person name="Young N.D."/>
            <person name="Hall R.S."/>
            <person name="Korhonen P.K."/>
            <person name="Liao S."/>
            <person name="Thamsborg S."/>
            <person name="Xia J."/>
            <person name="Xu P."/>
            <person name="Wang S."/>
            <person name="Scheerlinck J.P."/>
            <person name="Hofmann A."/>
            <person name="Sternberg P.W."/>
            <person name="Wang J."/>
            <person name="Gasser R.B."/>
        </authorList>
    </citation>
    <scope>NUCLEOTIDE SEQUENCE [LARGE SCALE GENOMIC DNA]</scope>
    <source>
        <strain evidence="1">DCEP-RM93M</strain>
    </source>
</reference>
<organism evidence="1 2">
    <name type="scientific">Trichuris suis</name>
    <name type="common">pig whipworm</name>
    <dbReference type="NCBI Taxonomy" id="68888"/>
    <lineage>
        <taxon>Eukaryota</taxon>
        <taxon>Metazoa</taxon>
        <taxon>Ecdysozoa</taxon>
        <taxon>Nematoda</taxon>
        <taxon>Enoplea</taxon>
        <taxon>Dorylaimia</taxon>
        <taxon>Trichinellida</taxon>
        <taxon>Trichuridae</taxon>
        <taxon>Trichuris</taxon>
    </lineage>
</organism>